<dbReference type="OMA" id="TVECVET"/>
<dbReference type="PANTHER" id="PTHR11733">
    <property type="entry name" value="ZINC METALLOPROTEASE FAMILY M13 NEPRILYSIN-RELATED"/>
    <property type="match status" value="1"/>
</dbReference>
<feature type="transmembrane region" description="Helical" evidence="9">
    <location>
        <begin position="43"/>
        <end position="69"/>
    </location>
</feature>
<feature type="compositionally biased region" description="Polar residues" evidence="8">
    <location>
        <begin position="8"/>
        <end position="22"/>
    </location>
</feature>
<dbReference type="GO" id="GO:0005886">
    <property type="term" value="C:plasma membrane"/>
    <property type="evidence" value="ECO:0007669"/>
    <property type="project" value="TreeGrafter"/>
</dbReference>
<keyword evidence="3" id="KW-0645">Protease</keyword>
<evidence type="ECO:0000256" key="1">
    <source>
        <dbReference type="ARBA" id="ARBA00001947"/>
    </source>
</evidence>
<feature type="region of interest" description="Disordered" evidence="8">
    <location>
        <begin position="1"/>
        <end position="22"/>
    </location>
</feature>
<dbReference type="InterPro" id="IPR000718">
    <property type="entry name" value="Peptidase_M13"/>
</dbReference>
<proteinExistence type="inferred from homology"/>
<comment type="similarity">
    <text evidence="2">Belongs to the peptidase M13 family.</text>
</comment>
<evidence type="ECO:0000256" key="2">
    <source>
        <dbReference type="ARBA" id="ARBA00007357"/>
    </source>
</evidence>
<evidence type="ECO:0000256" key="4">
    <source>
        <dbReference type="ARBA" id="ARBA00022723"/>
    </source>
</evidence>
<dbReference type="EnsemblMetazoa" id="SSS_8252s_mrna">
    <property type="protein sequence ID" value="KAF7492469.1"/>
    <property type="gene ID" value="SSS_8252"/>
</dbReference>
<protein>
    <submittedName>
        <fullName evidence="12">Endothelin-converting enzyme 1</fullName>
    </submittedName>
</protein>
<evidence type="ECO:0000256" key="5">
    <source>
        <dbReference type="ARBA" id="ARBA00022801"/>
    </source>
</evidence>
<evidence type="ECO:0000256" key="8">
    <source>
        <dbReference type="SAM" id="MobiDB-lite"/>
    </source>
</evidence>
<dbReference type="SUPFAM" id="SSF55486">
    <property type="entry name" value="Metalloproteases ('zincins'), catalytic domain"/>
    <property type="match status" value="1"/>
</dbReference>
<dbReference type="OrthoDB" id="6475849at2759"/>
<evidence type="ECO:0000259" key="10">
    <source>
        <dbReference type="Pfam" id="PF01431"/>
    </source>
</evidence>
<evidence type="ECO:0000256" key="3">
    <source>
        <dbReference type="ARBA" id="ARBA00022670"/>
    </source>
</evidence>
<keyword evidence="6" id="KW-0862">Zinc</keyword>
<reference evidence="12" key="2">
    <citation type="submission" date="2020-01" db="EMBL/GenBank/DDBJ databases">
        <authorList>
            <person name="Korhonen P.K.K."/>
            <person name="Guangxu M.G."/>
            <person name="Wang T.W."/>
            <person name="Stroehlein A.J.S."/>
            <person name="Young N.D."/>
            <person name="Ang C.-S.A."/>
            <person name="Fernando D.W.F."/>
            <person name="Lu H.L."/>
            <person name="Taylor S.T."/>
            <person name="Ehtesham M.E.M."/>
            <person name="Najaraj S.H.N."/>
            <person name="Harsha G.H.G."/>
            <person name="Madugundu A.M."/>
            <person name="Renuse S.R."/>
            <person name="Holt D.H."/>
            <person name="Pandey A.P."/>
            <person name="Papenfuss A.P."/>
            <person name="Gasser R.B.G."/>
            <person name="Fischer K.F."/>
        </authorList>
    </citation>
    <scope>NUCLEOTIDE SEQUENCE</scope>
    <source>
        <strain evidence="12">SSS_KF_BRIS2020</strain>
    </source>
</reference>
<evidence type="ECO:0000256" key="9">
    <source>
        <dbReference type="SAM" id="Phobius"/>
    </source>
</evidence>
<keyword evidence="9" id="KW-1133">Transmembrane helix</keyword>
<evidence type="ECO:0000256" key="7">
    <source>
        <dbReference type="ARBA" id="ARBA00023049"/>
    </source>
</evidence>
<keyword evidence="14" id="KW-1185">Reference proteome</keyword>
<evidence type="ECO:0000313" key="13">
    <source>
        <dbReference type="EnsemblMetazoa" id="KAF7492469.1"/>
    </source>
</evidence>
<accession>A0A834R9W0</accession>
<dbReference type="GO" id="GO:0016485">
    <property type="term" value="P:protein processing"/>
    <property type="evidence" value="ECO:0007669"/>
    <property type="project" value="TreeGrafter"/>
</dbReference>
<dbReference type="InterPro" id="IPR008753">
    <property type="entry name" value="Peptidase_M13_N"/>
</dbReference>
<dbReference type="InterPro" id="IPR024079">
    <property type="entry name" value="MetalloPept_cat_dom_sf"/>
</dbReference>
<dbReference type="Gene3D" id="1.10.1380.10">
    <property type="entry name" value="Neutral endopeptidase , domain2"/>
    <property type="match status" value="1"/>
</dbReference>
<dbReference type="InterPro" id="IPR042089">
    <property type="entry name" value="Peptidase_M13_dom_2"/>
</dbReference>
<reference evidence="13" key="3">
    <citation type="submission" date="2022-06" db="UniProtKB">
        <authorList>
            <consortium name="EnsemblMetazoa"/>
        </authorList>
    </citation>
    <scope>IDENTIFICATION</scope>
</reference>
<dbReference type="GO" id="GO:0046872">
    <property type="term" value="F:metal ion binding"/>
    <property type="evidence" value="ECO:0007669"/>
    <property type="project" value="UniProtKB-KW"/>
</dbReference>
<gene>
    <name evidence="12" type="ORF">SSS_8252</name>
</gene>
<organism evidence="12">
    <name type="scientific">Sarcoptes scabiei</name>
    <name type="common">Itch mite</name>
    <name type="synonym">Acarus scabiei</name>
    <dbReference type="NCBI Taxonomy" id="52283"/>
    <lineage>
        <taxon>Eukaryota</taxon>
        <taxon>Metazoa</taxon>
        <taxon>Ecdysozoa</taxon>
        <taxon>Arthropoda</taxon>
        <taxon>Chelicerata</taxon>
        <taxon>Arachnida</taxon>
        <taxon>Acari</taxon>
        <taxon>Acariformes</taxon>
        <taxon>Sarcoptiformes</taxon>
        <taxon>Astigmata</taxon>
        <taxon>Psoroptidia</taxon>
        <taxon>Sarcoptoidea</taxon>
        <taxon>Sarcoptidae</taxon>
        <taxon>Sarcoptinae</taxon>
        <taxon>Sarcoptes</taxon>
    </lineage>
</organism>
<name>A0A834R9W0_SARSC</name>
<evidence type="ECO:0000313" key="12">
    <source>
        <dbReference type="EMBL" id="KAF7492469.1"/>
    </source>
</evidence>
<feature type="domain" description="Peptidase M13 N-terminal" evidence="11">
    <location>
        <begin position="101"/>
        <end position="485"/>
    </location>
</feature>
<keyword evidence="9" id="KW-0472">Membrane</keyword>
<evidence type="ECO:0000313" key="14">
    <source>
        <dbReference type="Proteomes" id="UP000070412"/>
    </source>
</evidence>
<dbReference type="InterPro" id="IPR018497">
    <property type="entry name" value="Peptidase_M13_C"/>
</dbReference>
<dbReference type="PROSITE" id="PS51885">
    <property type="entry name" value="NEPRILYSIN"/>
    <property type="match status" value="1"/>
</dbReference>
<dbReference type="Gene3D" id="3.40.390.10">
    <property type="entry name" value="Collagenase (Catalytic Domain)"/>
    <property type="match status" value="1"/>
</dbReference>
<evidence type="ECO:0000259" key="11">
    <source>
        <dbReference type="Pfam" id="PF05649"/>
    </source>
</evidence>
<dbReference type="Pfam" id="PF01431">
    <property type="entry name" value="Peptidase_M13"/>
    <property type="match status" value="1"/>
</dbReference>
<dbReference type="GO" id="GO:0004222">
    <property type="term" value="F:metalloendopeptidase activity"/>
    <property type="evidence" value="ECO:0007669"/>
    <property type="project" value="InterPro"/>
</dbReference>
<dbReference type="Pfam" id="PF05649">
    <property type="entry name" value="Peptidase_M13_N"/>
    <property type="match status" value="1"/>
</dbReference>
<comment type="cofactor">
    <cofactor evidence="1">
        <name>Zn(2+)</name>
        <dbReference type="ChEBI" id="CHEBI:29105"/>
    </cofactor>
</comment>
<keyword evidence="4" id="KW-0479">Metal-binding</keyword>
<keyword evidence="7" id="KW-0482">Metalloprotease</keyword>
<reference evidence="14" key="1">
    <citation type="journal article" date="2020" name="PLoS Negl. Trop. Dis.">
        <title>High-quality nuclear genome for Sarcoptes scabiei-A critical resource for a neglected parasite.</title>
        <authorList>
            <person name="Korhonen P.K."/>
            <person name="Gasser R.B."/>
            <person name="Ma G."/>
            <person name="Wang T."/>
            <person name="Stroehlein A.J."/>
            <person name="Young N.D."/>
            <person name="Ang C.S."/>
            <person name="Fernando D.D."/>
            <person name="Lu H.C."/>
            <person name="Taylor S."/>
            <person name="Reynolds S.L."/>
            <person name="Mofiz E."/>
            <person name="Najaraj S.H."/>
            <person name="Gowda H."/>
            <person name="Madugundu A."/>
            <person name="Renuse S."/>
            <person name="Holt D."/>
            <person name="Pandey A."/>
            <person name="Papenfuss A.T."/>
            <person name="Fischer K."/>
        </authorList>
    </citation>
    <scope>NUCLEOTIDE SEQUENCE [LARGE SCALE GENOMIC DNA]</scope>
</reference>
<keyword evidence="9" id="KW-0812">Transmembrane</keyword>
<dbReference type="PANTHER" id="PTHR11733:SF133">
    <property type="entry name" value="PHOSPHATE-REGULATING NEUTRAL ENDOPEPTIDASE PHEX"/>
    <property type="match status" value="1"/>
</dbReference>
<dbReference type="AlphaFoldDB" id="A0A834R9W0"/>
<dbReference type="PRINTS" id="PR00786">
    <property type="entry name" value="NEPRILYSIN"/>
</dbReference>
<dbReference type="Proteomes" id="UP000070412">
    <property type="component" value="Unassembled WGS sequence"/>
</dbReference>
<evidence type="ECO:0000256" key="6">
    <source>
        <dbReference type="ARBA" id="ARBA00022833"/>
    </source>
</evidence>
<dbReference type="CDD" id="cd08662">
    <property type="entry name" value="M13"/>
    <property type="match status" value="1"/>
</dbReference>
<sequence length="752" mass="86545">MNMIPATDSESGTSSMGKNSFTSEDKLKSSEFRCRITFIRSHLWSWILVLLCLIFILISILIGFLIVAIQYRSTHSSLCLSVDCITASAEMLTSMDSQIDPCENFYEYACGGWIRTNSMSDDESRADTYSVIRNQMSEKLKLLLEEPIKDGDSEAIKKVKNFYMSCVDTKLIEKRGEKPLYELLDKEFGGWSLIGRESEKLSKMDWVTMMGILRQYNNEIIIGHNVGPHDANSSLYSIKIYPGNLGMSSGDFYFNKTGKNYISYRNLMTKTITLLNGPNETMDTDVDDILEFETKLANISLTFEKTGGAAYQRMPLNKLSKLVPKINWQNYFNLTIPLAVNETESIGIFGFDYFLDVQDIVETIPERIIKNYLLWRFVMNRIKNLDSRFENILEDYYRDQYGTKSIPARWKKCIDFVNGNLGTAVSALYVRKYFDLQSKHKAEEMIKNIKKEFMLILDEVEWMDDETRNDAKKKAEMMEEHIGFPDYILDPKALDKDFEHLEFGNITYFENVVGYLKNSTKKSQGKLSSTDDRTKWTVMPSVVNAQYHRFRNLMSFPAAILQSPFFNKNYPSALNYGAIGSVIGHELTHGFDSNGRHHDQFGNQRLWWHPNTVDRFIKKSTCMIQQYSNYTVTIHGETMNANGLLTLGENIADNGGVKQSYRAFKRSQQSNIHEPLLPGLNKTHDQLFFLKFAQSWCQIMTDEGIVDAMKTWRHSLGKFRVIGTLSNFEEFSKAYNCPVGSPMNPHNKCNVW</sequence>
<keyword evidence="5" id="KW-0378">Hydrolase</keyword>
<feature type="domain" description="Peptidase M13 C-terminal" evidence="10">
    <location>
        <begin position="544"/>
        <end position="751"/>
    </location>
</feature>
<dbReference type="EMBL" id="WVUK01000056">
    <property type="protein sequence ID" value="KAF7492469.1"/>
    <property type="molecule type" value="Genomic_DNA"/>
</dbReference>